<reference evidence="2 3" key="1">
    <citation type="submission" date="2017-09" db="EMBL/GenBank/DDBJ databases">
        <authorList>
            <person name="Ehlers B."/>
            <person name="Leendertz F.H."/>
        </authorList>
    </citation>
    <scope>NUCLEOTIDE SEQUENCE [LARGE SCALE GENOMIC DNA]</scope>
    <source>
        <strain evidence="2 3">CGMCC 4.7095</strain>
    </source>
</reference>
<dbReference type="EMBL" id="OCNE01000002">
    <property type="protein sequence ID" value="SOD60113.1"/>
    <property type="molecule type" value="Genomic_DNA"/>
</dbReference>
<dbReference type="Pfam" id="PF19953">
    <property type="entry name" value="EACC1"/>
    <property type="match status" value="1"/>
</dbReference>
<feature type="region of interest" description="Disordered" evidence="1">
    <location>
        <begin position="115"/>
        <end position="144"/>
    </location>
</feature>
<protein>
    <submittedName>
        <fullName evidence="2">Uncharacterized protein</fullName>
    </submittedName>
</protein>
<evidence type="ECO:0000256" key="1">
    <source>
        <dbReference type="SAM" id="MobiDB-lite"/>
    </source>
</evidence>
<feature type="compositionally biased region" description="Gly residues" evidence="1">
    <location>
        <begin position="134"/>
        <end position="144"/>
    </location>
</feature>
<dbReference type="InterPro" id="IPR045428">
    <property type="entry name" value="EACC1"/>
</dbReference>
<keyword evidence="3" id="KW-1185">Reference proteome</keyword>
<accession>A0A286DNB7</accession>
<name>A0A286DNB7_9ACTN</name>
<evidence type="ECO:0000313" key="3">
    <source>
        <dbReference type="Proteomes" id="UP000219072"/>
    </source>
</evidence>
<organism evidence="2 3">
    <name type="scientific">Streptomyces zhaozhouensis</name>
    <dbReference type="NCBI Taxonomy" id="1300267"/>
    <lineage>
        <taxon>Bacteria</taxon>
        <taxon>Bacillati</taxon>
        <taxon>Actinomycetota</taxon>
        <taxon>Actinomycetes</taxon>
        <taxon>Kitasatosporales</taxon>
        <taxon>Streptomycetaceae</taxon>
        <taxon>Streptomyces</taxon>
    </lineage>
</organism>
<proteinExistence type="predicted"/>
<evidence type="ECO:0000313" key="2">
    <source>
        <dbReference type="EMBL" id="SOD60113.1"/>
    </source>
</evidence>
<dbReference type="RefSeq" id="WP_097229463.1">
    <property type="nucleotide sequence ID" value="NZ_OCNE01000002.1"/>
</dbReference>
<feature type="compositionally biased region" description="Acidic residues" evidence="1">
    <location>
        <begin position="121"/>
        <end position="133"/>
    </location>
</feature>
<gene>
    <name evidence="2" type="ORF">SAMN06297387_10218</name>
</gene>
<dbReference type="Proteomes" id="UP000219072">
    <property type="component" value="Unassembled WGS sequence"/>
</dbReference>
<dbReference type="AlphaFoldDB" id="A0A286DNB7"/>
<sequence length="144" mass="15030">MRFTVAVRGDGADGVLELRRWLAAEPELRGRVRSGQPVVRRRDVMGTASDALTAVLEPGGVATVFAGALVAWLHSRRSNQTVTVTRPDGTEITVSSTRVRSLDAASVAELVRQLAATDPPGDCDSDSGTDAEGDPGGAMTGRTA</sequence>